<name>A0AA36B3V0_OCTVU</name>
<evidence type="ECO:0000313" key="1">
    <source>
        <dbReference type="EMBL" id="CAI9726686.1"/>
    </source>
</evidence>
<dbReference type="EMBL" id="OX597821">
    <property type="protein sequence ID" value="CAI9726686.1"/>
    <property type="molecule type" value="Genomic_DNA"/>
</dbReference>
<dbReference type="AlphaFoldDB" id="A0AA36B3V0"/>
<dbReference type="PANTHER" id="PTHR45913:SF5">
    <property type="entry name" value="GENERAL TRANSCRIPTION FACTOR II-I REPEAT DOMAIN-CONTAINING PROTEIN 2A-LIKE PROTEIN"/>
    <property type="match status" value="1"/>
</dbReference>
<sequence length="158" mass="17835">MDASRKTLPGINRKFITVDESTDLSDTAQLAVFVRRVTPIFQIFEEFIQLISMKETVTEADIFEALLKMISEVKFASSKLIGITSNGTLVMNNRNFGIDSAIRMLVSYIGIRKPELSSGEAKSIKSTPAYNQYYNVVFILKSSDQFCVWQQCIDTINQ</sequence>
<keyword evidence="2" id="KW-1185">Reference proteome</keyword>
<dbReference type="PANTHER" id="PTHR45913">
    <property type="entry name" value="EPM2A-INTERACTING PROTEIN 1"/>
    <property type="match status" value="1"/>
</dbReference>
<accession>A0AA36B3V0</accession>
<organism evidence="1 2">
    <name type="scientific">Octopus vulgaris</name>
    <name type="common">Common octopus</name>
    <dbReference type="NCBI Taxonomy" id="6645"/>
    <lineage>
        <taxon>Eukaryota</taxon>
        <taxon>Metazoa</taxon>
        <taxon>Spiralia</taxon>
        <taxon>Lophotrochozoa</taxon>
        <taxon>Mollusca</taxon>
        <taxon>Cephalopoda</taxon>
        <taxon>Coleoidea</taxon>
        <taxon>Octopodiformes</taxon>
        <taxon>Octopoda</taxon>
        <taxon>Incirrata</taxon>
        <taxon>Octopodidae</taxon>
        <taxon>Octopus</taxon>
    </lineage>
</organism>
<evidence type="ECO:0000313" key="2">
    <source>
        <dbReference type="Proteomes" id="UP001162480"/>
    </source>
</evidence>
<reference evidence="1" key="1">
    <citation type="submission" date="2023-08" db="EMBL/GenBank/DDBJ databases">
        <authorList>
            <person name="Alioto T."/>
            <person name="Alioto T."/>
            <person name="Gomez Garrido J."/>
        </authorList>
    </citation>
    <scope>NUCLEOTIDE SEQUENCE</scope>
</reference>
<protein>
    <submittedName>
        <fullName evidence="1">Uncharacterized protein</fullName>
    </submittedName>
</protein>
<dbReference type="Proteomes" id="UP001162480">
    <property type="component" value="Chromosome 8"/>
</dbReference>
<proteinExistence type="predicted"/>
<gene>
    <name evidence="1" type="ORF">OCTVUL_1B013135</name>
</gene>